<keyword evidence="1" id="KW-0812">Transmembrane</keyword>
<feature type="transmembrane region" description="Helical" evidence="1">
    <location>
        <begin position="7"/>
        <end position="27"/>
    </location>
</feature>
<evidence type="ECO:0000256" key="1">
    <source>
        <dbReference type="SAM" id="Phobius"/>
    </source>
</evidence>
<dbReference type="GeneID" id="81386711"/>
<accession>A0A9W9NM47</accession>
<proteinExistence type="predicted"/>
<reference evidence="2" key="2">
    <citation type="journal article" date="2023" name="IMA Fungus">
        <title>Comparative genomic study of the Penicillium genus elucidates a diverse pangenome and 15 lateral gene transfer events.</title>
        <authorList>
            <person name="Petersen C."/>
            <person name="Sorensen T."/>
            <person name="Nielsen M.R."/>
            <person name="Sondergaard T.E."/>
            <person name="Sorensen J.L."/>
            <person name="Fitzpatrick D.A."/>
            <person name="Frisvad J.C."/>
            <person name="Nielsen K.L."/>
        </authorList>
    </citation>
    <scope>NUCLEOTIDE SEQUENCE</scope>
    <source>
        <strain evidence="2">IBT 23319</strain>
    </source>
</reference>
<dbReference type="Proteomes" id="UP001147733">
    <property type="component" value="Unassembled WGS sequence"/>
</dbReference>
<protein>
    <submittedName>
        <fullName evidence="2">Uncharacterized protein</fullName>
    </submittedName>
</protein>
<evidence type="ECO:0000313" key="3">
    <source>
        <dbReference type="Proteomes" id="UP001147733"/>
    </source>
</evidence>
<gene>
    <name evidence="2" type="ORF">N7469_008626</name>
</gene>
<keyword evidence="1" id="KW-0472">Membrane</keyword>
<dbReference type="RefSeq" id="XP_056497309.1">
    <property type="nucleotide sequence ID" value="XM_056647544.1"/>
</dbReference>
<organism evidence="2 3">
    <name type="scientific">Penicillium citrinum</name>
    <dbReference type="NCBI Taxonomy" id="5077"/>
    <lineage>
        <taxon>Eukaryota</taxon>
        <taxon>Fungi</taxon>
        <taxon>Dikarya</taxon>
        <taxon>Ascomycota</taxon>
        <taxon>Pezizomycotina</taxon>
        <taxon>Eurotiomycetes</taxon>
        <taxon>Eurotiomycetidae</taxon>
        <taxon>Eurotiales</taxon>
        <taxon>Aspergillaceae</taxon>
        <taxon>Penicillium</taxon>
    </lineage>
</organism>
<sequence>MIIPNDALRVLATVAAIMLLGLVYSFLGHLVKYLSDLCLPQCPSENLKDADATSDDDDFDLDIFLLSFERTLERLSKESKLAE</sequence>
<reference evidence="2" key="1">
    <citation type="submission" date="2022-11" db="EMBL/GenBank/DDBJ databases">
        <authorList>
            <person name="Petersen C."/>
        </authorList>
    </citation>
    <scope>NUCLEOTIDE SEQUENCE</scope>
    <source>
        <strain evidence="2">IBT 23319</strain>
    </source>
</reference>
<keyword evidence="1" id="KW-1133">Transmembrane helix</keyword>
<dbReference type="OrthoDB" id="10490432at2759"/>
<dbReference type="EMBL" id="JAPQKT010000008">
    <property type="protein sequence ID" value="KAJ5222386.1"/>
    <property type="molecule type" value="Genomic_DNA"/>
</dbReference>
<name>A0A9W9NM47_PENCI</name>
<keyword evidence="3" id="KW-1185">Reference proteome</keyword>
<comment type="caution">
    <text evidence="2">The sequence shown here is derived from an EMBL/GenBank/DDBJ whole genome shotgun (WGS) entry which is preliminary data.</text>
</comment>
<evidence type="ECO:0000313" key="2">
    <source>
        <dbReference type="EMBL" id="KAJ5222386.1"/>
    </source>
</evidence>
<dbReference type="AlphaFoldDB" id="A0A9W9NM47"/>